<gene>
    <name evidence="1" type="ORF">FIBSPDRAFT_970372</name>
</gene>
<proteinExistence type="predicted"/>
<dbReference type="Proteomes" id="UP000076532">
    <property type="component" value="Unassembled WGS sequence"/>
</dbReference>
<name>A0A167SQY5_9AGAM</name>
<protein>
    <submittedName>
        <fullName evidence="1">Uncharacterized protein</fullName>
    </submittedName>
</protein>
<reference evidence="1 2" key="1">
    <citation type="journal article" date="2016" name="Mol. Biol. Evol.">
        <title>Comparative Genomics of Early-Diverging Mushroom-Forming Fungi Provides Insights into the Origins of Lignocellulose Decay Capabilities.</title>
        <authorList>
            <person name="Nagy L.G."/>
            <person name="Riley R."/>
            <person name="Tritt A."/>
            <person name="Adam C."/>
            <person name="Daum C."/>
            <person name="Floudas D."/>
            <person name="Sun H."/>
            <person name="Yadav J.S."/>
            <person name="Pangilinan J."/>
            <person name="Larsson K.H."/>
            <person name="Matsuura K."/>
            <person name="Barry K."/>
            <person name="Labutti K."/>
            <person name="Kuo R."/>
            <person name="Ohm R.A."/>
            <person name="Bhattacharya S.S."/>
            <person name="Shirouzu T."/>
            <person name="Yoshinaga Y."/>
            <person name="Martin F.M."/>
            <person name="Grigoriev I.V."/>
            <person name="Hibbett D.S."/>
        </authorList>
    </citation>
    <scope>NUCLEOTIDE SEQUENCE [LARGE SCALE GENOMIC DNA]</scope>
    <source>
        <strain evidence="1 2">CBS 109695</strain>
    </source>
</reference>
<evidence type="ECO:0000313" key="1">
    <source>
        <dbReference type="EMBL" id="KZP02155.1"/>
    </source>
</evidence>
<evidence type="ECO:0000313" key="2">
    <source>
        <dbReference type="Proteomes" id="UP000076532"/>
    </source>
</evidence>
<keyword evidence="2" id="KW-1185">Reference proteome</keyword>
<dbReference type="AlphaFoldDB" id="A0A167SQY5"/>
<accession>A0A167SQY5</accession>
<dbReference type="EMBL" id="KV418911">
    <property type="protein sequence ID" value="KZP02155.1"/>
    <property type="molecule type" value="Genomic_DNA"/>
</dbReference>
<feature type="non-terminal residue" evidence="1">
    <location>
        <position position="131"/>
    </location>
</feature>
<organism evidence="1 2">
    <name type="scientific">Athelia psychrophila</name>
    <dbReference type="NCBI Taxonomy" id="1759441"/>
    <lineage>
        <taxon>Eukaryota</taxon>
        <taxon>Fungi</taxon>
        <taxon>Dikarya</taxon>
        <taxon>Basidiomycota</taxon>
        <taxon>Agaricomycotina</taxon>
        <taxon>Agaricomycetes</taxon>
        <taxon>Agaricomycetidae</taxon>
        <taxon>Atheliales</taxon>
        <taxon>Atheliaceae</taxon>
        <taxon>Athelia</taxon>
    </lineage>
</organism>
<sequence>MSASQPPPLPDILHGITLREHVNALALEEPDPRFMDLRVLGAFGLGQWIQTEIELRIVGMTDPAQMLSDIALAANEARFARLGRALYFAEDAIPAEVSDRVAAFTLLAYWGQIFHRQEAAGRAEFYEWMRD</sequence>